<proteinExistence type="predicted"/>
<dbReference type="PROSITE" id="PS51318">
    <property type="entry name" value="TAT"/>
    <property type="match status" value="1"/>
</dbReference>
<dbReference type="InterPro" id="IPR006311">
    <property type="entry name" value="TAT_signal"/>
</dbReference>
<dbReference type="EMBL" id="PUIA01000074">
    <property type="protein sequence ID" value="PQO25663.1"/>
    <property type="molecule type" value="Genomic_DNA"/>
</dbReference>
<comment type="caution">
    <text evidence="1">The sequence shown here is derived from an EMBL/GenBank/DDBJ whole genome shotgun (WGS) entry which is preliminary data.</text>
</comment>
<evidence type="ECO:0000313" key="1">
    <source>
        <dbReference type="EMBL" id="PQO25663.1"/>
    </source>
</evidence>
<dbReference type="OrthoDB" id="230029at2"/>
<reference evidence="1 2" key="1">
    <citation type="submission" date="2018-02" db="EMBL/GenBank/DDBJ databases">
        <title>Comparative genomes isolates from brazilian mangrove.</title>
        <authorList>
            <person name="Araujo J.E."/>
            <person name="Taketani R.G."/>
            <person name="Silva M.C.P."/>
            <person name="Loureco M.V."/>
            <person name="Andreote F.D."/>
        </authorList>
    </citation>
    <scope>NUCLEOTIDE SEQUENCE [LARGE SCALE GENOMIC DNA]</scope>
    <source>
        <strain evidence="1 2">HEX-2 MGV</strain>
    </source>
</reference>
<organism evidence="1 2">
    <name type="scientific">Blastopirellula marina</name>
    <dbReference type="NCBI Taxonomy" id="124"/>
    <lineage>
        <taxon>Bacteria</taxon>
        <taxon>Pseudomonadati</taxon>
        <taxon>Planctomycetota</taxon>
        <taxon>Planctomycetia</taxon>
        <taxon>Pirellulales</taxon>
        <taxon>Pirellulaceae</taxon>
        <taxon>Blastopirellula</taxon>
    </lineage>
</organism>
<dbReference type="RefSeq" id="WP_105358276.1">
    <property type="nucleotide sequence ID" value="NZ_PUIA01000074.1"/>
</dbReference>
<dbReference type="AlphaFoldDB" id="A0A2S8F0K2"/>
<name>A0A2S8F0K2_9BACT</name>
<evidence type="ECO:0008006" key="3">
    <source>
        <dbReference type="Google" id="ProtNLM"/>
    </source>
</evidence>
<dbReference type="Pfam" id="PF07586">
    <property type="entry name" value="HXXSHH"/>
    <property type="match status" value="1"/>
</dbReference>
<gene>
    <name evidence="1" type="ORF">C5Y96_22850</name>
</gene>
<evidence type="ECO:0000313" key="2">
    <source>
        <dbReference type="Proteomes" id="UP000240009"/>
    </source>
</evidence>
<protein>
    <recommendedName>
        <fullName evidence="3">DUF1552 domain-containing protein</fullName>
    </recommendedName>
</protein>
<dbReference type="Proteomes" id="UP000240009">
    <property type="component" value="Unassembled WGS sequence"/>
</dbReference>
<dbReference type="InterPro" id="IPR011447">
    <property type="entry name" value="DUF1552"/>
</dbReference>
<accession>A0A2S8F0K2</accession>
<sequence>MNDTIHARRRFLKGLSLGLGGATYLAPMLSSLALAAEGVERRTPRFLFVLEGNGLPPTQLHPKNLPYVAREDRQQLTSHPLQADQLPTSLQPMKKYVDRMVVLQGINGEVCGGGHSTSHGALGAYNTRDGKIIHDATIDYVLGRNAQTIFDHIVLGISAQDRDVVFNCSATGPGQSAATFCNPDAAYKRIFGPIAANDTTREQAYLLDYLKDDIRTARNGLPSAEKGKLDQYLDAYEKIQVRNQRVKQLAGKADAKTFELKDPIRSTLPEERLDAHFELATSTLISGLTDVATIASGVGFRHFNIQFSTLATQSKHPLGHAVIGGDKHAIAEAEAIRAYHFHLIARTMDRLAAIPEGNGTMLDNTVIVYLSDAADKHHTQCLEWPYLLMGGSPGLKLDGRYIVYPARGNAGWRTVNTIHNSLLHAAGLPAESFGHVMAGVSDDVQKGPLEELLI</sequence>